<gene>
    <name evidence="2" type="ORF">ASPGLDRAFT_80261</name>
</gene>
<keyword evidence="3" id="KW-1185">Reference proteome</keyword>
<feature type="compositionally biased region" description="Low complexity" evidence="1">
    <location>
        <begin position="500"/>
        <end position="526"/>
    </location>
</feature>
<feature type="compositionally biased region" description="Polar residues" evidence="1">
    <location>
        <begin position="455"/>
        <end position="485"/>
    </location>
</feature>
<name>A0A1L9VU41_ASPGL</name>
<feature type="compositionally biased region" description="Basic and acidic residues" evidence="1">
    <location>
        <begin position="278"/>
        <end position="287"/>
    </location>
</feature>
<dbReference type="Proteomes" id="UP000184300">
    <property type="component" value="Unassembled WGS sequence"/>
</dbReference>
<sequence>MAMIRLPPTQIVPSRDDIHAHIEQIFDRLYERLRALEPECYDDDFGDDLASLIDADISSSFRSSPAADEDYDSEASSAFDPDYEYKRYPSSQLEDYGIDDGIFLSDPGVIERPPRSEISDTTDEGSYEYGSYETAMESGVDMQEDGLGSSLPSSRMNYGVLTRAPHHSLEGHRRSFGKRVASGTYRHHERMHSLFPIRHLNPRLLFAFPQYSTQFPEIQVVFSFFTLSYIVSLTDSKQQDVLSLRSLFGGLSLNTLPGLDHFRLGTMGKENQPPQPSGKEKTSKLDRDLDSKLVSFNEAKTRSVQFAHPIHQSSPNPRDNKMPGLIQDERNMPQPDVHMSDAPEPNATESGSNNTSRVSGTVSQNRGKRTRASAGSRISAASGDTKPKRRSSQVPSEGETLSSSSKRGAHATGAASNQMGRMVSQWTELSRPATRRTSWHPINAPQGQKGRRQSANRGRANSTGQSTSRTTNTAQTLTSSSRPASIQGSALLASNNVQRPATSTHTTPTTQTQPSTAQSTTTATAPAPAPAGINMPPQTALDPEKWKHMMEMSQVYREHVSHMLTDLGNDEDNANGFGLGELRRRPLGDMFD</sequence>
<feature type="region of interest" description="Disordered" evidence="1">
    <location>
        <begin position="263"/>
        <end position="287"/>
    </location>
</feature>
<feature type="region of interest" description="Disordered" evidence="1">
    <location>
        <begin position="303"/>
        <end position="485"/>
    </location>
</feature>
<dbReference type="EMBL" id="KV878891">
    <property type="protein sequence ID" value="OJJ87441.1"/>
    <property type="molecule type" value="Genomic_DNA"/>
</dbReference>
<protein>
    <submittedName>
        <fullName evidence="2">Uncharacterized protein</fullName>
    </submittedName>
</protein>
<feature type="compositionally biased region" description="Low complexity" evidence="1">
    <location>
        <begin position="372"/>
        <end position="383"/>
    </location>
</feature>
<feature type="compositionally biased region" description="Polar residues" evidence="1">
    <location>
        <begin position="414"/>
        <end position="428"/>
    </location>
</feature>
<feature type="region of interest" description="Disordered" evidence="1">
    <location>
        <begin position="497"/>
        <end position="540"/>
    </location>
</feature>
<dbReference type="AlphaFoldDB" id="A0A1L9VU41"/>
<evidence type="ECO:0000313" key="3">
    <source>
        <dbReference type="Proteomes" id="UP000184300"/>
    </source>
</evidence>
<accession>A0A1L9VU41</accession>
<evidence type="ECO:0000256" key="1">
    <source>
        <dbReference type="SAM" id="MobiDB-lite"/>
    </source>
</evidence>
<dbReference type="GeneID" id="34466319"/>
<reference evidence="3" key="1">
    <citation type="journal article" date="2017" name="Genome Biol.">
        <title>Comparative genomics reveals high biological diversity and specific adaptations in the industrially and medically important fungal genus Aspergillus.</title>
        <authorList>
            <person name="de Vries R.P."/>
            <person name="Riley R."/>
            <person name="Wiebenga A."/>
            <person name="Aguilar-Osorio G."/>
            <person name="Amillis S."/>
            <person name="Uchima C.A."/>
            <person name="Anderluh G."/>
            <person name="Asadollahi M."/>
            <person name="Askin M."/>
            <person name="Barry K."/>
            <person name="Battaglia E."/>
            <person name="Bayram O."/>
            <person name="Benocci T."/>
            <person name="Braus-Stromeyer S.A."/>
            <person name="Caldana C."/>
            <person name="Canovas D."/>
            <person name="Cerqueira G.C."/>
            <person name="Chen F."/>
            <person name="Chen W."/>
            <person name="Choi C."/>
            <person name="Clum A."/>
            <person name="Dos Santos R.A."/>
            <person name="Damasio A.R."/>
            <person name="Diallinas G."/>
            <person name="Emri T."/>
            <person name="Fekete E."/>
            <person name="Flipphi M."/>
            <person name="Freyberg S."/>
            <person name="Gallo A."/>
            <person name="Gournas C."/>
            <person name="Habgood R."/>
            <person name="Hainaut M."/>
            <person name="Harispe M.L."/>
            <person name="Henrissat B."/>
            <person name="Hilden K.S."/>
            <person name="Hope R."/>
            <person name="Hossain A."/>
            <person name="Karabika E."/>
            <person name="Karaffa L."/>
            <person name="Karanyi Z."/>
            <person name="Krasevec N."/>
            <person name="Kuo A."/>
            <person name="Kusch H."/>
            <person name="LaButti K."/>
            <person name="Lagendijk E.L."/>
            <person name="Lapidus A."/>
            <person name="Levasseur A."/>
            <person name="Lindquist E."/>
            <person name="Lipzen A."/>
            <person name="Logrieco A.F."/>
            <person name="MacCabe A."/>
            <person name="Maekelae M.R."/>
            <person name="Malavazi I."/>
            <person name="Melin P."/>
            <person name="Meyer V."/>
            <person name="Mielnichuk N."/>
            <person name="Miskei M."/>
            <person name="Molnar A.P."/>
            <person name="Mule G."/>
            <person name="Ngan C.Y."/>
            <person name="Orejas M."/>
            <person name="Orosz E."/>
            <person name="Ouedraogo J.P."/>
            <person name="Overkamp K.M."/>
            <person name="Park H.-S."/>
            <person name="Perrone G."/>
            <person name="Piumi F."/>
            <person name="Punt P.J."/>
            <person name="Ram A.F."/>
            <person name="Ramon A."/>
            <person name="Rauscher S."/>
            <person name="Record E."/>
            <person name="Riano-Pachon D.M."/>
            <person name="Robert V."/>
            <person name="Roehrig J."/>
            <person name="Ruller R."/>
            <person name="Salamov A."/>
            <person name="Salih N.S."/>
            <person name="Samson R.A."/>
            <person name="Sandor E."/>
            <person name="Sanguinetti M."/>
            <person name="Schuetze T."/>
            <person name="Sepcic K."/>
            <person name="Shelest E."/>
            <person name="Sherlock G."/>
            <person name="Sophianopoulou V."/>
            <person name="Squina F.M."/>
            <person name="Sun H."/>
            <person name="Susca A."/>
            <person name="Todd R.B."/>
            <person name="Tsang A."/>
            <person name="Unkles S.E."/>
            <person name="van de Wiele N."/>
            <person name="van Rossen-Uffink D."/>
            <person name="Oliveira J.V."/>
            <person name="Vesth T.C."/>
            <person name="Visser J."/>
            <person name="Yu J.-H."/>
            <person name="Zhou M."/>
            <person name="Andersen M.R."/>
            <person name="Archer D.B."/>
            <person name="Baker S.E."/>
            <person name="Benoit I."/>
            <person name="Brakhage A.A."/>
            <person name="Braus G.H."/>
            <person name="Fischer R."/>
            <person name="Frisvad J.C."/>
            <person name="Goldman G.H."/>
            <person name="Houbraken J."/>
            <person name="Oakley B."/>
            <person name="Pocsi I."/>
            <person name="Scazzocchio C."/>
            <person name="Seiboth B."/>
            <person name="vanKuyk P.A."/>
            <person name="Wortman J."/>
            <person name="Dyer P.S."/>
            <person name="Grigoriev I.V."/>
        </authorList>
    </citation>
    <scope>NUCLEOTIDE SEQUENCE [LARGE SCALE GENOMIC DNA]</scope>
    <source>
        <strain evidence="3">CBS 516.65</strain>
    </source>
</reference>
<dbReference type="RefSeq" id="XP_022404130.1">
    <property type="nucleotide sequence ID" value="XM_022550059.1"/>
</dbReference>
<dbReference type="VEuPathDB" id="FungiDB:ASPGLDRAFT_80261"/>
<proteinExistence type="predicted"/>
<organism evidence="2 3">
    <name type="scientific">Aspergillus glaucus CBS 516.65</name>
    <dbReference type="NCBI Taxonomy" id="1160497"/>
    <lineage>
        <taxon>Eukaryota</taxon>
        <taxon>Fungi</taxon>
        <taxon>Dikarya</taxon>
        <taxon>Ascomycota</taxon>
        <taxon>Pezizomycotina</taxon>
        <taxon>Eurotiomycetes</taxon>
        <taxon>Eurotiomycetidae</taxon>
        <taxon>Eurotiales</taxon>
        <taxon>Aspergillaceae</taxon>
        <taxon>Aspergillus</taxon>
        <taxon>Aspergillus subgen. Aspergillus</taxon>
    </lineage>
</organism>
<evidence type="ECO:0000313" key="2">
    <source>
        <dbReference type="EMBL" id="OJJ87441.1"/>
    </source>
</evidence>
<dbReference type="OrthoDB" id="4505810at2759"/>
<feature type="compositionally biased region" description="Polar residues" evidence="1">
    <location>
        <begin position="392"/>
        <end position="406"/>
    </location>
</feature>
<feature type="compositionally biased region" description="Polar residues" evidence="1">
    <location>
        <begin position="347"/>
        <end position="365"/>
    </location>
</feature>